<sequence length="117" mass="13438">MSDTNYHYHKVESRPALIEVEGGITIRIDENNNINIDGHNDMNFNCNGDLNISAKKINMVGDDTVLVESKAHLVHLAPRIDLNPDEDDDRYKEHKQLVEKFQKEKRIPNSPRFCHGS</sequence>
<accession>A0A6J5R709</accession>
<proteinExistence type="predicted"/>
<protein>
    <submittedName>
        <fullName evidence="4">Uncharacterized protein</fullName>
    </submittedName>
</protein>
<evidence type="ECO:0000313" key="2">
    <source>
        <dbReference type="EMBL" id="CAB4176493.1"/>
    </source>
</evidence>
<dbReference type="EMBL" id="LR797157">
    <property type="protein sequence ID" value="CAB4190177.1"/>
    <property type="molecule type" value="Genomic_DNA"/>
</dbReference>
<dbReference type="EMBL" id="LR796945">
    <property type="protein sequence ID" value="CAB4176493.1"/>
    <property type="molecule type" value="Genomic_DNA"/>
</dbReference>
<dbReference type="EMBL" id="LR797518">
    <property type="protein sequence ID" value="CAB4222708.1"/>
    <property type="molecule type" value="Genomic_DNA"/>
</dbReference>
<evidence type="ECO:0000313" key="6">
    <source>
        <dbReference type="EMBL" id="CAB4222708.1"/>
    </source>
</evidence>
<reference evidence="4" key="1">
    <citation type="submission" date="2020-05" db="EMBL/GenBank/DDBJ databases">
        <authorList>
            <person name="Chiriac C."/>
            <person name="Salcher M."/>
            <person name="Ghai R."/>
            <person name="Kavagutti S V."/>
        </authorList>
    </citation>
    <scope>NUCLEOTIDE SEQUENCE</scope>
</reference>
<evidence type="ECO:0000313" key="3">
    <source>
        <dbReference type="EMBL" id="CAB4181889.1"/>
    </source>
</evidence>
<name>A0A6J5R709_9CAUD</name>
<dbReference type="EMBL" id="LR796860">
    <property type="protein sequence ID" value="CAB4170602.1"/>
    <property type="molecule type" value="Genomic_DNA"/>
</dbReference>
<dbReference type="EMBL" id="LR798378">
    <property type="protein sequence ID" value="CAB5227741.1"/>
    <property type="molecule type" value="Genomic_DNA"/>
</dbReference>
<dbReference type="EMBL" id="LR797021">
    <property type="protein sequence ID" value="CAB4181889.1"/>
    <property type="molecule type" value="Genomic_DNA"/>
</dbReference>
<dbReference type="EMBL" id="LR797369">
    <property type="protein sequence ID" value="CAB4210663.1"/>
    <property type="molecule type" value="Genomic_DNA"/>
</dbReference>
<organism evidence="4">
    <name type="scientific">uncultured Caudovirales phage</name>
    <dbReference type="NCBI Taxonomy" id="2100421"/>
    <lineage>
        <taxon>Viruses</taxon>
        <taxon>Duplodnaviria</taxon>
        <taxon>Heunggongvirae</taxon>
        <taxon>Uroviricota</taxon>
        <taxon>Caudoviricetes</taxon>
        <taxon>Peduoviridae</taxon>
        <taxon>Maltschvirus</taxon>
        <taxon>Maltschvirus maltsch</taxon>
    </lineage>
</organism>
<evidence type="ECO:0000313" key="1">
    <source>
        <dbReference type="EMBL" id="CAB4170602.1"/>
    </source>
</evidence>
<evidence type="ECO:0000313" key="4">
    <source>
        <dbReference type="EMBL" id="CAB4190177.1"/>
    </source>
</evidence>
<evidence type="ECO:0000313" key="5">
    <source>
        <dbReference type="EMBL" id="CAB4210663.1"/>
    </source>
</evidence>
<evidence type="ECO:0000313" key="7">
    <source>
        <dbReference type="EMBL" id="CAB5227741.1"/>
    </source>
</evidence>
<gene>
    <name evidence="3" type="ORF">UFOVP1065_70</name>
    <name evidence="4" type="ORF">UFOVP1198_39</name>
    <name evidence="5" type="ORF">UFOVP1418_31</name>
    <name evidence="7" type="ORF">UFOVP1524_119</name>
    <name evidence="6" type="ORF">UFOVP1651_119</name>
    <name evidence="1" type="ORF">UFOVP908_97</name>
    <name evidence="2" type="ORF">UFOVP990_39</name>
</gene>